<dbReference type="AlphaFoldDB" id="A0AAP0QIA4"/>
<keyword evidence="6 8" id="KW-1133">Transmembrane helix</keyword>
<feature type="transmembrane region" description="Helical" evidence="8">
    <location>
        <begin position="12"/>
        <end position="32"/>
    </location>
</feature>
<evidence type="ECO:0000256" key="1">
    <source>
        <dbReference type="ARBA" id="ARBA00004651"/>
    </source>
</evidence>
<sequence>MAPPPPSMSCRIAALFLRVLTFVCLLVSLILLTTNKIEEDIDFETIFKVRFNDIYGYRYLLATTVLGMAYTLLQIAFTLFSISTGNRIISGDGSFTFDFYGDKVTSYQLATGSAAAFAVTKELKRSEPIEGVEDSIDKFLNKGYACASLALIGFVCTAMLSVFSSYSLPKKV</sequence>
<gene>
    <name evidence="10" type="ORF">WN944_018235</name>
</gene>
<dbReference type="PANTHER" id="PTHR33573">
    <property type="entry name" value="CASP-LIKE PROTEIN 4A4"/>
    <property type="match status" value="1"/>
</dbReference>
<proteinExistence type="inferred from homology"/>
<evidence type="ECO:0000259" key="9">
    <source>
        <dbReference type="Pfam" id="PF04535"/>
    </source>
</evidence>
<comment type="subcellular location">
    <subcellularLocation>
        <location evidence="1 8">Cell membrane</location>
        <topology evidence="1 8">Multi-pass membrane protein</topology>
    </subcellularLocation>
</comment>
<comment type="caution">
    <text evidence="10">The sequence shown here is derived from an EMBL/GenBank/DDBJ whole genome shotgun (WGS) entry which is preliminary data.</text>
</comment>
<keyword evidence="5 8" id="KW-0812">Transmembrane</keyword>
<evidence type="ECO:0000313" key="11">
    <source>
        <dbReference type="Proteomes" id="UP001428341"/>
    </source>
</evidence>
<dbReference type="PANTHER" id="PTHR33573:SF40">
    <property type="entry name" value="CASP-LIKE PROTEIN 4D2"/>
    <property type="match status" value="1"/>
</dbReference>
<comment type="subunit">
    <text evidence="3 8">Homodimer and heterodimers.</text>
</comment>
<comment type="similarity">
    <text evidence="2 8">Belongs to the Casparian strip membrane proteins (CASP) family.</text>
</comment>
<keyword evidence="7 8" id="KW-0472">Membrane</keyword>
<evidence type="ECO:0000256" key="4">
    <source>
        <dbReference type="ARBA" id="ARBA00022475"/>
    </source>
</evidence>
<dbReference type="EMBL" id="JBCGBO010000007">
    <property type="protein sequence ID" value="KAK9186846.1"/>
    <property type="molecule type" value="Genomic_DNA"/>
</dbReference>
<name>A0AAP0QIA4_9ROSI</name>
<dbReference type="GO" id="GO:0005886">
    <property type="term" value="C:plasma membrane"/>
    <property type="evidence" value="ECO:0007669"/>
    <property type="project" value="UniProtKB-SubCell"/>
</dbReference>
<comment type="caution">
    <text evidence="8">Lacks conserved residue(s) required for the propagation of feature annotation.</text>
</comment>
<reference evidence="10 11" key="1">
    <citation type="submission" date="2024-05" db="EMBL/GenBank/DDBJ databases">
        <title>Haplotype-resolved chromosome-level genome assembly of Huyou (Citrus changshanensis).</title>
        <authorList>
            <person name="Miao C."/>
            <person name="Chen W."/>
            <person name="Wu Y."/>
            <person name="Wang L."/>
            <person name="Zhao S."/>
            <person name="Grierson D."/>
            <person name="Xu C."/>
            <person name="Chen K."/>
        </authorList>
    </citation>
    <scope>NUCLEOTIDE SEQUENCE [LARGE SCALE GENOMIC DNA]</scope>
    <source>
        <strain evidence="10">01-14</strain>
        <tissue evidence="10">Leaf</tissue>
    </source>
</reference>
<keyword evidence="4 8" id="KW-1003">Cell membrane</keyword>
<feature type="transmembrane region" description="Helical" evidence="8">
    <location>
        <begin position="59"/>
        <end position="80"/>
    </location>
</feature>
<evidence type="ECO:0000256" key="8">
    <source>
        <dbReference type="RuleBase" id="RU361233"/>
    </source>
</evidence>
<evidence type="ECO:0000256" key="2">
    <source>
        <dbReference type="ARBA" id="ARBA00007651"/>
    </source>
</evidence>
<evidence type="ECO:0000256" key="7">
    <source>
        <dbReference type="ARBA" id="ARBA00023136"/>
    </source>
</evidence>
<dbReference type="InterPro" id="IPR006702">
    <property type="entry name" value="CASP_dom"/>
</dbReference>
<evidence type="ECO:0000313" key="10">
    <source>
        <dbReference type="EMBL" id="KAK9186846.1"/>
    </source>
</evidence>
<evidence type="ECO:0000256" key="6">
    <source>
        <dbReference type="ARBA" id="ARBA00022989"/>
    </source>
</evidence>
<organism evidence="10 11">
    <name type="scientific">Citrus x changshan-huyou</name>
    <dbReference type="NCBI Taxonomy" id="2935761"/>
    <lineage>
        <taxon>Eukaryota</taxon>
        <taxon>Viridiplantae</taxon>
        <taxon>Streptophyta</taxon>
        <taxon>Embryophyta</taxon>
        <taxon>Tracheophyta</taxon>
        <taxon>Spermatophyta</taxon>
        <taxon>Magnoliopsida</taxon>
        <taxon>eudicotyledons</taxon>
        <taxon>Gunneridae</taxon>
        <taxon>Pentapetalae</taxon>
        <taxon>rosids</taxon>
        <taxon>malvids</taxon>
        <taxon>Sapindales</taxon>
        <taxon>Rutaceae</taxon>
        <taxon>Aurantioideae</taxon>
        <taxon>Citrus</taxon>
    </lineage>
</organism>
<keyword evidence="11" id="KW-1185">Reference proteome</keyword>
<evidence type="ECO:0000256" key="5">
    <source>
        <dbReference type="ARBA" id="ARBA00022692"/>
    </source>
</evidence>
<dbReference type="Proteomes" id="UP001428341">
    <property type="component" value="Unassembled WGS sequence"/>
</dbReference>
<feature type="transmembrane region" description="Helical" evidence="8">
    <location>
        <begin position="144"/>
        <end position="166"/>
    </location>
</feature>
<feature type="domain" description="Casparian strip membrane protein" evidence="9">
    <location>
        <begin position="8"/>
        <end position="156"/>
    </location>
</feature>
<evidence type="ECO:0000256" key="3">
    <source>
        <dbReference type="ARBA" id="ARBA00011489"/>
    </source>
</evidence>
<protein>
    <recommendedName>
        <fullName evidence="8">CASP-like protein</fullName>
    </recommendedName>
</protein>
<accession>A0AAP0QIA4</accession>
<dbReference type="Pfam" id="PF04535">
    <property type="entry name" value="CASP_dom"/>
    <property type="match status" value="1"/>
</dbReference>